<protein>
    <submittedName>
        <fullName evidence="11">Anaerobic dehydrogenase, typically selenocysteine-containing</fullName>
    </submittedName>
</protein>
<dbReference type="EMBL" id="CM001441">
    <property type="protein sequence ID" value="EHQ90616.1"/>
    <property type="molecule type" value="Genomic_DNA"/>
</dbReference>
<dbReference type="Proteomes" id="UP000005104">
    <property type="component" value="Chromosome"/>
</dbReference>
<dbReference type="InterPro" id="IPR006655">
    <property type="entry name" value="Mopterin_OxRdtase_prok_CS"/>
</dbReference>
<keyword evidence="5" id="KW-0732">Signal</keyword>
<comment type="similarity">
    <text evidence="2">Belongs to the prokaryotic molybdopterin-containing oxidoreductase family.</text>
</comment>
<keyword evidence="8" id="KW-0411">Iron-sulfur</keyword>
<dbReference type="SUPFAM" id="SSF50692">
    <property type="entry name" value="ADC-like"/>
    <property type="match status" value="1"/>
</dbReference>
<evidence type="ECO:0000313" key="11">
    <source>
        <dbReference type="EMBL" id="EHQ90616.1"/>
    </source>
</evidence>
<dbReference type="PANTHER" id="PTHR43742:SF3">
    <property type="entry name" value="DIMETHYL SULFOXIDE REDUCTASE DMSA"/>
    <property type="match status" value="1"/>
</dbReference>
<keyword evidence="3" id="KW-0500">Molybdenum</keyword>
<evidence type="ECO:0000256" key="5">
    <source>
        <dbReference type="ARBA" id="ARBA00022729"/>
    </source>
</evidence>
<dbReference type="InterPro" id="IPR006657">
    <property type="entry name" value="MoPterin_dinucl-bd_dom"/>
</dbReference>
<name>H5Y5M9_9FIRM</name>
<gene>
    <name evidence="11" type="ORF">DesyoDRAFT_3614</name>
</gene>
<dbReference type="PANTHER" id="PTHR43742">
    <property type="entry name" value="TRIMETHYLAMINE-N-OXIDE REDUCTASE"/>
    <property type="match status" value="1"/>
</dbReference>
<dbReference type="Pfam" id="PF00384">
    <property type="entry name" value="Molybdopterin"/>
    <property type="match status" value="1"/>
</dbReference>
<evidence type="ECO:0000256" key="2">
    <source>
        <dbReference type="ARBA" id="ARBA00010312"/>
    </source>
</evidence>
<dbReference type="InterPro" id="IPR050612">
    <property type="entry name" value="Prok_Mopterin_Oxidored"/>
</dbReference>
<feature type="region of interest" description="Disordered" evidence="9">
    <location>
        <begin position="83"/>
        <end position="105"/>
    </location>
</feature>
<dbReference type="Gene3D" id="2.20.25.90">
    <property type="entry name" value="ADC-like domains"/>
    <property type="match status" value="1"/>
</dbReference>
<sequence>MANLIEKAQSFVMSRRSFIGVTAGAAAAVSLTGCGLAKVDATTAEALAQKEGKWVTAACWHNCGGRCLNKAYVVDGVVVRQKTDDTHADSPDHPQQRGCARGRSQRHQVFGADRIKYPMKRKNWEPGGGKKELRGKDEWVRISWDEALDLVAGEIKRIREKHGNSSILVTGGSEMPRTLGLYGGHSTHWGTTSWGTWRWGPEKFGMAEGFFEHSINDRLDLRNSQLIVLWGGNPAWSAGGSPTYNYLQAKQAGAKFVIIDPIYTDSAEVLGAQWIPIHPGTDHAMVLGMAYTLLKQDDPANNPLIDWDFLNRCTVGFDADHMPEGADPKENLKDYILGTFDGVPKTAQWASEICGVDAKTIEELALEIATTKKAALFTAWAAARINNADSWPQMFMAFGAMTGHMGESGRMTGVSCHFGTGNGGPALVKPGGNGLPAIKNPVADKINDNEMWTAILTGKYTAGYNKTKDINLQMVYHGYNAVLQTRSAMSKGIEAHRKLEFVVCNSHFLTTNAKYSDIVLPATTEWEREGGFGTGNRELLIYYTRVTEPLFEAKHDQWIAIEIGKRLGLAEKDIYPISEKQQVFNQLAGATVMKTDGSGMEPLLTISEADIAGMGVTGKPQQGRITLNEFRETGMYHVERKPGDKLGSIAYEKFRKDPAANPLKTESGKLEIHSKALAELIKGYGFTEIKPIPTYNKAAEGYEDTFKDWAKKEKGDYPLQVINPHYFRRSHSIFDNIPQLREAFPNPVFVSSQDAAERGISTGDTVLLTSRHGKTLRTAQVSERLMPGVVGLPHGAWVEMDEKSGVDKAGADNILTGPIATGQGTGGWNTCNIQMEKWSGEALQPDVKWPQRIVL</sequence>
<evidence type="ECO:0000313" key="12">
    <source>
        <dbReference type="Proteomes" id="UP000005104"/>
    </source>
</evidence>
<keyword evidence="6" id="KW-0560">Oxidoreductase</keyword>
<dbReference type="CDD" id="cd02794">
    <property type="entry name" value="MopB_CT_DmsA-EC"/>
    <property type="match status" value="1"/>
</dbReference>
<evidence type="ECO:0000256" key="9">
    <source>
        <dbReference type="SAM" id="MobiDB-lite"/>
    </source>
</evidence>
<dbReference type="GO" id="GO:0051536">
    <property type="term" value="F:iron-sulfur cluster binding"/>
    <property type="evidence" value="ECO:0007669"/>
    <property type="project" value="UniProtKB-KW"/>
</dbReference>
<dbReference type="InterPro" id="IPR006656">
    <property type="entry name" value="Mopterin_OxRdtase"/>
</dbReference>
<dbReference type="GO" id="GO:0009055">
    <property type="term" value="F:electron transfer activity"/>
    <property type="evidence" value="ECO:0007669"/>
    <property type="project" value="TreeGrafter"/>
</dbReference>
<keyword evidence="4" id="KW-0479">Metal-binding</keyword>
<dbReference type="InterPro" id="IPR009010">
    <property type="entry name" value="Asp_de-COase-like_dom_sf"/>
</dbReference>
<reference evidence="11 12" key="1">
    <citation type="submission" date="2011-11" db="EMBL/GenBank/DDBJ databases">
        <title>The Noncontiguous Finished genome of Desulfosporosinus youngiae DSM 17734.</title>
        <authorList>
            <consortium name="US DOE Joint Genome Institute (JGI-PGF)"/>
            <person name="Lucas S."/>
            <person name="Han J."/>
            <person name="Lapidus A."/>
            <person name="Cheng J.-F."/>
            <person name="Goodwin L."/>
            <person name="Pitluck S."/>
            <person name="Peters L."/>
            <person name="Ovchinnikova G."/>
            <person name="Lu M."/>
            <person name="Land M.L."/>
            <person name="Hauser L."/>
            <person name="Pester M."/>
            <person name="Spring S."/>
            <person name="Ollivier B."/>
            <person name="Rattei T."/>
            <person name="Klenk H.-P."/>
            <person name="Wagner M."/>
            <person name="Loy A."/>
            <person name="Woyke T.J."/>
        </authorList>
    </citation>
    <scope>NUCLEOTIDE SEQUENCE [LARGE SCALE GENOMIC DNA]</scope>
    <source>
        <strain evidence="11 12">DSM 17734</strain>
    </source>
</reference>
<keyword evidence="12" id="KW-1185">Reference proteome</keyword>
<evidence type="ECO:0000256" key="7">
    <source>
        <dbReference type="ARBA" id="ARBA00023004"/>
    </source>
</evidence>
<organism evidence="11 12">
    <name type="scientific">Desulfosporosinus youngiae DSM 17734</name>
    <dbReference type="NCBI Taxonomy" id="768710"/>
    <lineage>
        <taxon>Bacteria</taxon>
        <taxon>Bacillati</taxon>
        <taxon>Bacillota</taxon>
        <taxon>Clostridia</taxon>
        <taxon>Eubacteriales</taxon>
        <taxon>Desulfitobacteriaceae</taxon>
        <taxon>Desulfosporosinus</taxon>
    </lineage>
</organism>
<evidence type="ECO:0000256" key="4">
    <source>
        <dbReference type="ARBA" id="ARBA00022723"/>
    </source>
</evidence>
<dbReference type="AlphaFoldDB" id="H5Y5M9"/>
<dbReference type="OrthoDB" id="219031at2"/>
<evidence type="ECO:0000256" key="1">
    <source>
        <dbReference type="ARBA" id="ARBA00001942"/>
    </source>
</evidence>
<dbReference type="HOGENOM" id="CLU_000422_13_3_9"/>
<accession>H5Y5M9</accession>
<feature type="domain" description="4Fe-4S Mo/W bis-MGD-type" evidence="10">
    <location>
        <begin position="52"/>
        <end position="113"/>
    </location>
</feature>
<dbReference type="PROSITE" id="PS51669">
    <property type="entry name" value="4FE4S_MOW_BIS_MGD"/>
    <property type="match status" value="1"/>
</dbReference>
<keyword evidence="7" id="KW-0408">Iron</keyword>
<dbReference type="PROSITE" id="PS51257">
    <property type="entry name" value="PROKAR_LIPOPROTEIN"/>
    <property type="match status" value="1"/>
</dbReference>
<feature type="compositionally biased region" description="Basic and acidic residues" evidence="9">
    <location>
        <begin position="83"/>
        <end position="95"/>
    </location>
</feature>
<dbReference type="GO" id="GO:0030151">
    <property type="term" value="F:molybdenum ion binding"/>
    <property type="evidence" value="ECO:0007669"/>
    <property type="project" value="TreeGrafter"/>
</dbReference>
<dbReference type="Gene3D" id="2.40.40.20">
    <property type="match status" value="1"/>
</dbReference>
<dbReference type="Gene3D" id="3.40.228.10">
    <property type="entry name" value="Dimethylsulfoxide Reductase, domain 2"/>
    <property type="match status" value="1"/>
</dbReference>
<dbReference type="GO" id="GO:0030288">
    <property type="term" value="C:outer membrane-bounded periplasmic space"/>
    <property type="evidence" value="ECO:0007669"/>
    <property type="project" value="TreeGrafter"/>
</dbReference>
<dbReference type="InterPro" id="IPR006311">
    <property type="entry name" value="TAT_signal"/>
</dbReference>
<evidence type="ECO:0000259" key="10">
    <source>
        <dbReference type="PROSITE" id="PS51669"/>
    </source>
</evidence>
<dbReference type="eggNOG" id="COG0243">
    <property type="taxonomic scope" value="Bacteria"/>
</dbReference>
<dbReference type="InterPro" id="IPR006963">
    <property type="entry name" value="Mopterin_OxRdtase_4Fe-4S_dom"/>
</dbReference>
<dbReference type="PROSITE" id="PS00932">
    <property type="entry name" value="MOLYBDOPTERIN_PROK_3"/>
    <property type="match status" value="1"/>
</dbReference>
<dbReference type="SUPFAM" id="SSF53706">
    <property type="entry name" value="Formate dehydrogenase/DMSO reductase, domains 1-3"/>
    <property type="match status" value="1"/>
</dbReference>
<dbReference type="PROSITE" id="PS51318">
    <property type="entry name" value="TAT"/>
    <property type="match status" value="1"/>
</dbReference>
<proteinExistence type="inferred from homology"/>
<dbReference type="RefSeq" id="WP_007785098.1">
    <property type="nucleotide sequence ID" value="NZ_CM001441.1"/>
</dbReference>
<dbReference type="Pfam" id="PF01568">
    <property type="entry name" value="Molydop_binding"/>
    <property type="match status" value="1"/>
</dbReference>
<comment type="cofactor">
    <cofactor evidence="1">
        <name>Mo-bis(molybdopterin guanine dinucleotide)</name>
        <dbReference type="ChEBI" id="CHEBI:60539"/>
    </cofactor>
</comment>
<evidence type="ECO:0000256" key="8">
    <source>
        <dbReference type="ARBA" id="ARBA00023014"/>
    </source>
</evidence>
<dbReference type="Gene3D" id="3.40.50.740">
    <property type="match status" value="2"/>
</dbReference>
<dbReference type="STRING" id="768710.DesyoDRAFT_3614"/>
<evidence type="ECO:0000256" key="3">
    <source>
        <dbReference type="ARBA" id="ARBA00022505"/>
    </source>
</evidence>
<dbReference type="SMART" id="SM00926">
    <property type="entry name" value="Molybdop_Fe4S4"/>
    <property type="match status" value="1"/>
</dbReference>
<evidence type="ECO:0000256" key="6">
    <source>
        <dbReference type="ARBA" id="ARBA00023002"/>
    </source>
</evidence>
<dbReference type="GO" id="GO:0016491">
    <property type="term" value="F:oxidoreductase activity"/>
    <property type="evidence" value="ECO:0007669"/>
    <property type="project" value="UniProtKB-KW"/>
</dbReference>
<dbReference type="GO" id="GO:0043546">
    <property type="term" value="F:molybdopterin cofactor binding"/>
    <property type="evidence" value="ECO:0007669"/>
    <property type="project" value="InterPro"/>
</dbReference>
<dbReference type="GO" id="GO:0009061">
    <property type="term" value="P:anaerobic respiration"/>
    <property type="evidence" value="ECO:0007669"/>
    <property type="project" value="TreeGrafter"/>
</dbReference>